<dbReference type="GO" id="GO:0071949">
    <property type="term" value="F:FAD binding"/>
    <property type="evidence" value="ECO:0007669"/>
    <property type="project" value="InterPro"/>
</dbReference>
<dbReference type="Gene3D" id="3.50.50.60">
    <property type="entry name" value="FAD/NAD(P)-binding domain"/>
    <property type="match status" value="1"/>
</dbReference>
<dbReference type="SUPFAM" id="SSF51905">
    <property type="entry name" value="FAD/NAD(P)-binding domain"/>
    <property type="match status" value="1"/>
</dbReference>
<feature type="domain" description="FAD-binding" evidence="6">
    <location>
        <begin position="6"/>
        <end position="338"/>
    </location>
</feature>
<evidence type="ECO:0000256" key="2">
    <source>
        <dbReference type="ARBA" id="ARBA00022630"/>
    </source>
</evidence>
<evidence type="ECO:0000313" key="8">
    <source>
        <dbReference type="Proteomes" id="UP000468591"/>
    </source>
</evidence>
<dbReference type="InterPro" id="IPR002938">
    <property type="entry name" value="FAD-bd"/>
</dbReference>
<keyword evidence="4" id="KW-0560">Oxidoreductase</keyword>
<accession>A0A6P0C7M5</accession>
<gene>
    <name evidence="7" type="ORF">GV827_06930</name>
</gene>
<dbReference type="PANTHER" id="PTHR13789:SF318">
    <property type="entry name" value="GERANYLGERANYL DIPHOSPHATE REDUCTASE"/>
    <property type="match status" value="1"/>
</dbReference>
<comment type="caution">
    <text evidence="7">The sequence shown here is derived from an EMBL/GenBank/DDBJ whole genome shotgun (WGS) entry which is preliminary data.</text>
</comment>
<name>A0A6P0C7M5_9RHOB</name>
<dbReference type="InterPro" id="IPR036188">
    <property type="entry name" value="FAD/NAD-bd_sf"/>
</dbReference>
<keyword evidence="5" id="KW-0503">Monooxygenase</keyword>
<dbReference type="EMBL" id="JAABNT010000003">
    <property type="protein sequence ID" value="NEK22132.1"/>
    <property type="molecule type" value="Genomic_DNA"/>
</dbReference>
<evidence type="ECO:0000256" key="5">
    <source>
        <dbReference type="ARBA" id="ARBA00023033"/>
    </source>
</evidence>
<comment type="cofactor">
    <cofactor evidence="1">
        <name>FAD</name>
        <dbReference type="ChEBI" id="CHEBI:57692"/>
    </cofactor>
</comment>
<evidence type="ECO:0000259" key="6">
    <source>
        <dbReference type="Pfam" id="PF01494"/>
    </source>
</evidence>
<dbReference type="SUPFAM" id="SSF54373">
    <property type="entry name" value="FAD-linked reductases, C-terminal domain"/>
    <property type="match status" value="1"/>
</dbReference>
<dbReference type="InterPro" id="IPR050493">
    <property type="entry name" value="FAD-dep_Monooxygenase_BioMet"/>
</dbReference>
<protein>
    <submittedName>
        <fullName evidence="7">NAD(P)-binding protein</fullName>
    </submittedName>
</protein>
<dbReference type="AlphaFoldDB" id="A0A6P0C7M5"/>
<evidence type="ECO:0000256" key="1">
    <source>
        <dbReference type="ARBA" id="ARBA00001974"/>
    </source>
</evidence>
<keyword evidence="3" id="KW-0274">FAD</keyword>
<keyword evidence="8" id="KW-1185">Reference proteome</keyword>
<sequence length="392" mass="41587">MGISNAIVVGGGIGGLAAAAALARRGIVVTLIEKTPALKDVGAGLQISPNGLAVLKALGVQTQLKLKGAVEAQGVVLRDYKAGDQVAHLDLKRLRGDQQYYFMHRADLIDVLAGAAKRQNVTFELGAQVASVRPGSPPQVQLVDGSTRRAELIVAVDGIHSVARPVLNGPDAAEFSGQVAWRAVIPNTVKHPAEAHVHMGPGRHLVSYPLRGGDSINLVAVEEREVWAAESWNQPDDPAHLRTAFAAFGGAAGEMIGAVREVTLWGLHLHPVASRWQEAGLALLGDAAHPTLPFLAQGANLALEDAWVLGALVGGGAEDALALYQSRREARVRRVIAAAQRNAWRYHLHPGPLRTAAHFGLRMASRIAPGRMISAFDWLYGHDVTTADAHQP</sequence>
<keyword evidence="2" id="KW-0285">Flavoprotein</keyword>
<dbReference type="RefSeq" id="WP_164353061.1">
    <property type="nucleotide sequence ID" value="NZ_JAABNT010000003.1"/>
</dbReference>
<reference evidence="7 8" key="1">
    <citation type="submission" date="2020-01" db="EMBL/GenBank/DDBJ databases">
        <title>Sulfitobacter sediminilitoris sp. nov., isolated from a tidal flat.</title>
        <authorList>
            <person name="Park S."/>
            <person name="Yoon J.-H."/>
        </authorList>
    </citation>
    <scope>NUCLEOTIDE SEQUENCE [LARGE SCALE GENOMIC DNA]</scope>
    <source>
        <strain evidence="7 8">JBTF-M27</strain>
    </source>
</reference>
<dbReference type="PANTHER" id="PTHR13789">
    <property type="entry name" value="MONOOXYGENASE"/>
    <property type="match status" value="1"/>
</dbReference>
<dbReference type="GO" id="GO:0004497">
    <property type="term" value="F:monooxygenase activity"/>
    <property type="evidence" value="ECO:0007669"/>
    <property type="project" value="UniProtKB-KW"/>
</dbReference>
<proteinExistence type="predicted"/>
<dbReference type="Proteomes" id="UP000468591">
    <property type="component" value="Unassembled WGS sequence"/>
</dbReference>
<evidence type="ECO:0000256" key="4">
    <source>
        <dbReference type="ARBA" id="ARBA00023002"/>
    </source>
</evidence>
<evidence type="ECO:0000256" key="3">
    <source>
        <dbReference type="ARBA" id="ARBA00022827"/>
    </source>
</evidence>
<evidence type="ECO:0000313" key="7">
    <source>
        <dbReference type="EMBL" id="NEK22132.1"/>
    </source>
</evidence>
<dbReference type="Pfam" id="PF01494">
    <property type="entry name" value="FAD_binding_3"/>
    <property type="match status" value="1"/>
</dbReference>
<organism evidence="7 8">
    <name type="scientific">Sulfitobacter sediminilitoris</name>
    <dbReference type="NCBI Taxonomy" id="2698830"/>
    <lineage>
        <taxon>Bacteria</taxon>
        <taxon>Pseudomonadati</taxon>
        <taxon>Pseudomonadota</taxon>
        <taxon>Alphaproteobacteria</taxon>
        <taxon>Rhodobacterales</taxon>
        <taxon>Roseobacteraceae</taxon>
        <taxon>Sulfitobacter</taxon>
    </lineage>
</organism>
<dbReference type="PRINTS" id="PR00420">
    <property type="entry name" value="RNGMNOXGNASE"/>
</dbReference>